<organism evidence="1 2">
    <name type="scientific">Nonomuraea spiralis</name>
    <dbReference type="NCBI Taxonomy" id="46182"/>
    <lineage>
        <taxon>Bacteria</taxon>
        <taxon>Bacillati</taxon>
        <taxon>Actinomycetota</taxon>
        <taxon>Actinomycetes</taxon>
        <taxon>Streptosporangiales</taxon>
        <taxon>Streptosporangiaceae</taxon>
        <taxon>Nonomuraea</taxon>
    </lineage>
</organism>
<gene>
    <name evidence="1" type="ORF">ACFFV7_33175</name>
</gene>
<dbReference type="RefSeq" id="WP_189653998.1">
    <property type="nucleotide sequence ID" value="NZ_BMRC01000053.1"/>
</dbReference>
<proteinExistence type="predicted"/>
<evidence type="ECO:0000313" key="2">
    <source>
        <dbReference type="Proteomes" id="UP001589647"/>
    </source>
</evidence>
<reference evidence="1 2" key="1">
    <citation type="submission" date="2024-09" db="EMBL/GenBank/DDBJ databases">
        <authorList>
            <person name="Sun Q."/>
            <person name="Mori K."/>
        </authorList>
    </citation>
    <scope>NUCLEOTIDE SEQUENCE [LARGE SCALE GENOMIC DNA]</scope>
    <source>
        <strain evidence="1 2">CCM 3426</strain>
    </source>
</reference>
<name>A0ABV5INJ1_9ACTN</name>
<accession>A0ABV5INJ1</accession>
<sequence length="373" mass="41357">MGIVKFARHEWTPSPNGSDTVGPPSETIDLAVSLARVVLVNGLASIAGSHYGSFDSLRLEAQLLATALDNTQKNGRYALHRTRAFDCSSLHIKSFIITAAGLGLLTASLESLIIQDKIKPLQIKHFDLMPATTPRGPKGGNSRPDLLINLPDYREMVGEAKGRRNGSGQTTKEVRKFLKKLHEWASTSEYGSTSLALSWASILEDKTFVNLYHTDPTKDVELIPQEPLDQYPYFEEARQEHPIRSPRAMDSLEFRHEWNIIANSLTAPTPIQFYEDPLFWSAPNPSPDDRYLADIPIRGAWSPLGAGGRSIFVGIFQQAPGGDALTRIRQAYASSLEENAIDPLDIAAEGRLLFAVAQDRELATWRALRQRID</sequence>
<comment type="caution">
    <text evidence="1">The sequence shown here is derived from an EMBL/GenBank/DDBJ whole genome shotgun (WGS) entry which is preliminary data.</text>
</comment>
<dbReference type="Proteomes" id="UP001589647">
    <property type="component" value="Unassembled WGS sequence"/>
</dbReference>
<protein>
    <submittedName>
        <fullName evidence="1">Uncharacterized protein</fullName>
    </submittedName>
</protein>
<dbReference type="EMBL" id="JBHMEI010000034">
    <property type="protein sequence ID" value="MFB9206086.1"/>
    <property type="molecule type" value="Genomic_DNA"/>
</dbReference>
<keyword evidence="2" id="KW-1185">Reference proteome</keyword>
<evidence type="ECO:0000313" key="1">
    <source>
        <dbReference type="EMBL" id="MFB9206086.1"/>
    </source>
</evidence>